<sequence>MDPIPPTALSAPPIIAQKSPSHINAQPILHSHFHALRYPFEPRKSACK</sequence>
<gene>
    <name evidence="1" type="ORF">CLUP02_00163</name>
</gene>
<evidence type="ECO:0000313" key="2">
    <source>
        <dbReference type="Proteomes" id="UP000830671"/>
    </source>
</evidence>
<accession>A0A9Q8SAE9</accession>
<proteinExistence type="predicted"/>
<dbReference type="AlphaFoldDB" id="A0A9Q8SAE9"/>
<dbReference type="RefSeq" id="XP_049135172.1">
    <property type="nucleotide sequence ID" value="XM_049279215.1"/>
</dbReference>
<dbReference type="Proteomes" id="UP000830671">
    <property type="component" value="Chromosome 1"/>
</dbReference>
<organism evidence="1 2">
    <name type="scientific">Colletotrichum lupini</name>
    <dbReference type="NCBI Taxonomy" id="145971"/>
    <lineage>
        <taxon>Eukaryota</taxon>
        <taxon>Fungi</taxon>
        <taxon>Dikarya</taxon>
        <taxon>Ascomycota</taxon>
        <taxon>Pezizomycotina</taxon>
        <taxon>Sordariomycetes</taxon>
        <taxon>Hypocreomycetidae</taxon>
        <taxon>Glomerellales</taxon>
        <taxon>Glomerellaceae</taxon>
        <taxon>Colletotrichum</taxon>
        <taxon>Colletotrichum acutatum species complex</taxon>
    </lineage>
</organism>
<dbReference type="KEGG" id="clup:CLUP02_00163"/>
<name>A0A9Q8SAE9_9PEZI</name>
<keyword evidence="2" id="KW-1185">Reference proteome</keyword>
<dbReference type="EMBL" id="CP019471">
    <property type="protein sequence ID" value="UQC73518.1"/>
    <property type="molecule type" value="Genomic_DNA"/>
</dbReference>
<protein>
    <submittedName>
        <fullName evidence="1">Uncharacterized protein</fullName>
    </submittedName>
</protein>
<dbReference type="GeneID" id="73334225"/>
<evidence type="ECO:0000313" key="1">
    <source>
        <dbReference type="EMBL" id="UQC73518.1"/>
    </source>
</evidence>
<reference evidence="1" key="1">
    <citation type="journal article" date="2021" name="Mol. Plant Microbe Interact.">
        <title>Complete Genome Sequence of the Plant-Pathogenic Fungus Colletotrichum lupini.</title>
        <authorList>
            <person name="Baroncelli R."/>
            <person name="Pensec F."/>
            <person name="Da Lio D."/>
            <person name="Boufleur T."/>
            <person name="Vicente I."/>
            <person name="Sarrocco S."/>
            <person name="Picot A."/>
            <person name="Baraldi E."/>
            <person name="Sukno S."/>
            <person name="Thon M."/>
            <person name="Le Floch G."/>
        </authorList>
    </citation>
    <scope>NUCLEOTIDE SEQUENCE</scope>
    <source>
        <strain evidence="1">IMI 504893</strain>
    </source>
</reference>